<gene>
    <name evidence="1" type="ORF">VNO80_16222</name>
</gene>
<comment type="caution">
    <text evidence="1">The sequence shown here is derived from an EMBL/GenBank/DDBJ whole genome shotgun (WGS) entry which is preliminary data.</text>
</comment>
<dbReference type="EMBL" id="JAYMYR010000006">
    <property type="protein sequence ID" value="KAK7356941.1"/>
    <property type="molecule type" value="Genomic_DNA"/>
</dbReference>
<proteinExistence type="predicted"/>
<organism evidence="1 2">
    <name type="scientific">Phaseolus coccineus</name>
    <name type="common">Scarlet runner bean</name>
    <name type="synonym">Phaseolus multiflorus</name>
    <dbReference type="NCBI Taxonomy" id="3886"/>
    <lineage>
        <taxon>Eukaryota</taxon>
        <taxon>Viridiplantae</taxon>
        <taxon>Streptophyta</taxon>
        <taxon>Embryophyta</taxon>
        <taxon>Tracheophyta</taxon>
        <taxon>Spermatophyta</taxon>
        <taxon>Magnoliopsida</taxon>
        <taxon>eudicotyledons</taxon>
        <taxon>Gunneridae</taxon>
        <taxon>Pentapetalae</taxon>
        <taxon>rosids</taxon>
        <taxon>fabids</taxon>
        <taxon>Fabales</taxon>
        <taxon>Fabaceae</taxon>
        <taxon>Papilionoideae</taxon>
        <taxon>50 kb inversion clade</taxon>
        <taxon>NPAAA clade</taxon>
        <taxon>indigoferoid/millettioid clade</taxon>
        <taxon>Phaseoleae</taxon>
        <taxon>Phaseolus</taxon>
    </lineage>
</organism>
<keyword evidence="2" id="KW-1185">Reference proteome</keyword>
<reference evidence="1 2" key="1">
    <citation type="submission" date="2024-01" db="EMBL/GenBank/DDBJ databases">
        <title>The genomes of 5 underutilized Papilionoideae crops provide insights into root nodulation and disease resistanc.</title>
        <authorList>
            <person name="Jiang F."/>
        </authorList>
    </citation>
    <scope>NUCLEOTIDE SEQUENCE [LARGE SCALE GENOMIC DNA]</scope>
    <source>
        <strain evidence="1">JINMINGXINNONG_FW02</strain>
        <tissue evidence="1">Leaves</tissue>
    </source>
</reference>
<name>A0AAN9MLV7_PHACN</name>
<dbReference type="Proteomes" id="UP001374584">
    <property type="component" value="Unassembled WGS sequence"/>
</dbReference>
<accession>A0AAN9MLV7</accession>
<protein>
    <submittedName>
        <fullName evidence="1">Uncharacterized protein</fullName>
    </submittedName>
</protein>
<evidence type="ECO:0000313" key="1">
    <source>
        <dbReference type="EMBL" id="KAK7356941.1"/>
    </source>
</evidence>
<sequence>MFVDILQSCVALARCWDFSNLSCNYKSQLPQFLQLPLLLRYALRLATHARSAYALSFANLFSKFVSKAQNDNNKWVLDINIVLLDKPKDENHEKLNLHELCFAYEVGIRVCVDGEVIFAYEFGIMIFANG</sequence>
<evidence type="ECO:0000313" key="2">
    <source>
        <dbReference type="Proteomes" id="UP001374584"/>
    </source>
</evidence>
<dbReference type="AlphaFoldDB" id="A0AAN9MLV7"/>